<reference evidence="2" key="1">
    <citation type="submission" date="2022-03" db="EMBL/GenBank/DDBJ databases">
        <authorList>
            <person name="Martin C."/>
        </authorList>
    </citation>
    <scope>NUCLEOTIDE SEQUENCE</scope>
</reference>
<name>A0A8S4PMR0_OWEFU</name>
<feature type="region of interest" description="Disordered" evidence="1">
    <location>
        <begin position="383"/>
        <end position="404"/>
    </location>
</feature>
<feature type="compositionally biased region" description="Acidic residues" evidence="1">
    <location>
        <begin position="39"/>
        <end position="51"/>
    </location>
</feature>
<feature type="region of interest" description="Disordered" evidence="1">
    <location>
        <begin position="143"/>
        <end position="260"/>
    </location>
</feature>
<feature type="compositionally biased region" description="Basic residues" evidence="1">
    <location>
        <begin position="496"/>
        <end position="505"/>
    </location>
</feature>
<feature type="region of interest" description="Disordered" evidence="1">
    <location>
        <begin position="1"/>
        <end position="119"/>
    </location>
</feature>
<feature type="non-terminal residue" evidence="2">
    <location>
        <position position="1"/>
    </location>
</feature>
<feature type="compositionally biased region" description="Basic and acidic residues" evidence="1">
    <location>
        <begin position="1"/>
        <end position="27"/>
    </location>
</feature>
<feature type="compositionally biased region" description="Acidic residues" evidence="1">
    <location>
        <begin position="245"/>
        <end position="254"/>
    </location>
</feature>
<feature type="compositionally biased region" description="Basic and acidic residues" evidence="1">
    <location>
        <begin position="153"/>
        <end position="197"/>
    </location>
</feature>
<evidence type="ECO:0000313" key="3">
    <source>
        <dbReference type="Proteomes" id="UP000749559"/>
    </source>
</evidence>
<accession>A0A8S4PMR0</accession>
<feature type="non-terminal residue" evidence="2">
    <location>
        <position position="761"/>
    </location>
</feature>
<proteinExistence type="predicted"/>
<dbReference type="OrthoDB" id="7362584at2759"/>
<keyword evidence="3" id="KW-1185">Reference proteome</keyword>
<feature type="region of interest" description="Disordered" evidence="1">
    <location>
        <begin position="478"/>
        <end position="505"/>
    </location>
</feature>
<dbReference type="Proteomes" id="UP000749559">
    <property type="component" value="Unassembled WGS sequence"/>
</dbReference>
<protein>
    <submittedName>
        <fullName evidence="2">Uncharacterized protein</fullName>
    </submittedName>
</protein>
<feature type="region of interest" description="Disordered" evidence="1">
    <location>
        <begin position="528"/>
        <end position="556"/>
    </location>
</feature>
<feature type="compositionally biased region" description="Basic and acidic residues" evidence="1">
    <location>
        <begin position="212"/>
        <end position="244"/>
    </location>
</feature>
<gene>
    <name evidence="2" type="ORF">OFUS_LOCUS20158</name>
</gene>
<feature type="compositionally biased region" description="Low complexity" evidence="1">
    <location>
        <begin position="531"/>
        <end position="551"/>
    </location>
</feature>
<evidence type="ECO:0000256" key="1">
    <source>
        <dbReference type="SAM" id="MobiDB-lite"/>
    </source>
</evidence>
<organism evidence="2 3">
    <name type="scientific">Owenia fusiformis</name>
    <name type="common">Polychaete worm</name>
    <dbReference type="NCBI Taxonomy" id="6347"/>
    <lineage>
        <taxon>Eukaryota</taxon>
        <taxon>Metazoa</taxon>
        <taxon>Spiralia</taxon>
        <taxon>Lophotrochozoa</taxon>
        <taxon>Annelida</taxon>
        <taxon>Polychaeta</taxon>
        <taxon>Sedentaria</taxon>
        <taxon>Canalipalpata</taxon>
        <taxon>Sabellida</taxon>
        <taxon>Oweniida</taxon>
        <taxon>Oweniidae</taxon>
        <taxon>Owenia</taxon>
    </lineage>
</organism>
<dbReference type="AlphaFoldDB" id="A0A8S4PMR0"/>
<feature type="compositionally biased region" description="Basic and acidic residues" evidence="1">
    <location>
        <begin position="73"/>
        <end position="119"/>
    </location>
</feature>
<evidence type="ECO:0000313" key="2">
    <source>
        <dbReference type="EMBL" id="CAH1795644.1"/>
    </source>
</evidence>
<sequence length="761" mass="85028">ESLSKDNEPVEALSKDDESVEALSKDDEPVESVSKADDLVEDVGKDDEPEEALSKDDEPVEAVSKGGDLVEAVSKDDKPRGAVSKDEPMEAGTKHDKPVEAVSKDNEPVEALSKEDEPLEVVSKDDEYVNAVNKDYEYVNAVNKNDEPIQSVSKDDELVEDVSKDDKPVEAFSKDDEPVEAVNKDYEHMDAVNKDDESIQPVSKDDEPVEALSKDNEPTVSKDDKPVEPSSKDIEPVEVVSKDDEPMEVLSNDDEPLKDVTKDYEHVDALNKDDESVGAVTKDYEQVQSVNKDDEPVGAMCKFDELVEAVTKAYDHVDAVNNDGKPAQAVSKDDQPVEAVNKVDEPIEIVSKDNEPVEAMCKFVKPLVISKYIDLVNEKKEMNTGSKGVKETGSLTQRSPKDQETLSITILEEPVPDDLSSTNVSKVIPNIGLMCIKEEPQFWYSEYQTSEEHKPAETHETFQQQDFVDKAFTTQFRSRKTDSTLPISENRETSKTKKPRLKSFQHKYSSLNKIRECLAPIAKQHKRKLSQDSSAESSCDSSSENSSVANDSPKKHRTLYEAYTEERENKSKQHIDLPDVHFIGKKQTETLKNPLSVRNQIPNVNIFDPTSPLVSPRNVSTEEIDHTYSILPMEKQICSTHGIPNVSNFKQNEGEKQMDFNQSNDSKDTISSRDIQALKDSNVSPESSKKKVGKVRTALLNLNDNFRNCDGDDAINDMIVSDDVLQVKDIGETRIVNQPKPYEIQPNKRKIEEGLLAIKKA</sequence>
<comment type="caution">
    <text evidence="2">The sequence shown here is derived from an EMBL/GenBank/DDBJ whole genome shotgun (WGS) entry which is preliminary data.</text>
</comment>
<dbReference type="EMBL" id="CAIIXF020000009">
    <property type="protein sequence ID" value="CAH1795644.1"/>
    <property type="molecule type" value="Genomic_DNA"/>
</dbReference>